<dbReference type="EMBL" id="CAJPVJ010007229">
    <property type="protein sequence ID" value="CAG2171089.1"/>
    <property type="molecule type" value="Genomic_DNA"/>
</dbReference>
<evidence type="ECO:0000256" key="1">
    <source>
        <dbReference type="SAM" id="MobiDB-lite"/>
    </source>
</evidence>
<protein>
    <recommendedName>
        <fullName evidence="6">TPM domain-containing protein</fullName>
    </recommendedName>
</protein>
<evidence type="ECO:0000313" key="5">
    <source>
        <dbReference type="Proteomes" id="UP000728032"/>
    </source>
</evidence>
<evidence type="ECO:0008006" key="6">
    <source>
        <dbReference type="Google" id="ProtNLM"/>
    </source>
</evidence>
<keyword evidence="2" id="KW-0812">Transmembrane</keyword>
<reference evidence="4" key="1">
    <citation type="submission" date="2020-11" db="EMBL/GenBank/DDBJ databases">
        <authorList>
            <person name="Tran Van P."/>
        </authorList>
    </citation>
    <scope>NUCLEOTIDE SEQUENCE</scope>
</reference>
<organism evidence="4">
    <name type="scientific">Oppiella nova</name>
    <dbReference type="NCBI Taxonomy" id="334625"/>
    <lineage>
        <taxon>Eukaryota</taxon>
        <taxon>Metazoa</taxon>
        <taxon>Ecdysozoa</taxon>
        <taxon>Arthropoda</taxon>
        <taxon>Chelicerata</taxon>
        <taxon>Arachnida</taxon>
        <taxon>Acari</taxon>
        <taxon>Acariformes</taxon>
        <taxon>Sarcoptiformes</taxon>
        <taxon>Oribatida</taxon>
        <taxon>Brachypylina</taxon>
        <taxon>Oppioidea</taxon>
        <taxon>Oppiidae</taxon>
        <taxon>Oppiella</taxon>
    </lineage>
</organism>
<sequence>MCFSNMNSYIILVLISFSLTLIIKCDEEVYNWDPDIYPNLTSEKQAKFCTGFNRNPPSSICDPDQVLNKNEAILLDELIAEERNETACICDKCPPSRRGVNIKIALVNFVKVIRNITIDRSVEMFAERTRRKWRFGEDCSNDVLIFFAALDDKIYVSMGSRARNVITDESLDKILRETKKHFTSRYYKQGLESIIASFQDLCIDYEPKPDKLGVGSIILIVVCVGIALFIIFFVIFWFCIRKDKNSVNGSFEYFGSWGRNRNKAKTTAKPKLDPIYKPVNTSDREALGDTTH</sequence>
<name>A0A7R9QPW3_9ACAR</name>
<accession>A0A7R9QPW3</accession>
<keyword evidence="5" id="KW-1185">Reference proteome</keyword>
<feature type="transmembrane region" description="Helical" evidence="2">
    <location>
        <begin position="217"/>
        <end position="240"/>
    </location>
</feature>
<feature type="signal peptide" evidence="3">
    <location>
        <begin position="1"/>
        <end position="25"/>
    </location>
</feature>
<dbReference type="PANTHER" id="PTHR33748">
    <property type="entry name" value="PROTEIN CBG04600"/>
    <property type="match status" value="1"/>
</dbReference>
<evidence type="ECO:0000313" key="4">
    <source>
        <dbReference type="EMBL" id="CAD7653902.1"/>
    </source>
</evidence>
<evidence type="ECO:0000256" key="2">
    <source>
        <dbReference type="SAM" id="Phobius"/>
    </source>
</evidence>
<dbReference type="Gene3D" id="3.10.310.50">
    <property type="match status" value="1"/>
</dbReference>
<keyword evidence="2" id="KW-1133">Transmembrane helix</keyword>
<dbReference type="OrthoDB" id="8062037at2759"/>
<dbReference type="PANTHER" id="PTHR33748:SF5">
    <property type="entry name" value="GROUND-LIKE DOMAIN-CONTAINING PROTEIN"/>
    <property type="match status" value="1"/>
</dbReference>
<dbReference type="EMBL" id="OC922054">
    <property type="protein sequence ID" value="CAD7653902.1"/>
    <property type="molecule type" value="Genomic_DNA"/>
</dbReference>
<dbReference type="AlphaFoldDB" id="A0A7R9QPW3"/>
<evidence type="ECO:0000256" key="3">
    <source>
        <dbReference type="SAM" id="SignalP"/>
    </source>
</evidence>
<dbReference type="InterPro" id="IPR033438">
    <property type="entry name" value="MOLO1"/>
</dbReference>
<proteinExistence type="predicted"/>
<dbReference type="GO" id="GO:0005892">
    <property type="term" value="C:acetylcholine-gated channel complex"/>
    <property type="evidence" value="ECO:0007669"/>
    <property type="project" value="InterPro"/>
</dbReference>
<gene>
    <name evidence="4" type="ORF">ONB1V03_LOCUS10553</name>
</gene>
<keyword evidence="2" id="KW-0472">Membrane</keyword>
<feature type="compositionally biased region" description="Basic and acidic residues" evidence="1">
    <location>
        <begin position="282"/>
        <end position="292"/>
    </location>
</feature>
<dbReference type="Proteomes" id="UP000728032">
    <property type="component" value="Unassembled WGS sequence"/>
</dbReference>
<feature type="chain" id="PRO_5035593167" description="TPM domain-containing protein" evidence="3">
    <location>
        <begin position="26"/>
        <end position="292"/>
    </location>
</feature>
<keyword evidence="3" id="KW-0732">Signal</keyword>
<feature type="region of interest" description="Disordered" evidence="1">
    <location>
        <begin position="265"/>
        <end position="292"/>
    </location>
</feature>
<dbReference type="Pfam" id="PF17175">
    <property type="entry name" value="MOLO1"/>
    <property type="match status" value="1"/>
</dbReference>